<organism evidence="2 3">
    <name type="scientific">Paenibacillus lycopersici</name>
    <dbReference type="NCBI Taxonomy" id="2704462"/>
    <lineage>
        <taxon>Bacteria</taxon>
        <taxon>Bacillati</taxon>
        <taxon>Bacillota</taxon>
        <taxon>Bacilli</taxon>
        <taxon>Bacillales</taxon>
        <taxon>Paenibacillaceae</taxon>
        <taxon>Paenibacillus</taxon>
    </lineage>
</organism>
<name>A0A6C0FX00_9BACL</name>
<dbReference type="AlphaFoldDB" id="A0A6C0FX00"/>
<protein>
    <submittedName>
        <fullName evidence="2">Uncharacterized protein</fullName>
    </submittedName>
</protein>
<dbReference type="RefSeq" id="WP_162358085.1">
    <property type="nucleotide sequence ID" value="NZ_CP048209.1"/>
</dbReference>
<evidence type="ECO:0000313" key="3">
    <source>
        <dbReference type="Proteomes" id="UP000476064"/>
    </source>
</evidence>
<dbReference type="Proteomes" id="UP000476064">
    <property type="component" value="Chromosome"/>
</dbReference>
<sequence>MSGHAAGVLTRADIHNIRHYVQHKHGDLPLERRAEIVADAMQRIVLRQLPEFEAEQQRAVMHGVLREVVAEKGVPVGEAHIFEASMSLDIDRPDVILPLHKWTEKRLGAAIDFRLFREAVNEGKRIAADPSLGLTAWDAIVGAAGLHVEASLEERGEIALSGVVSSLPGIRRRRKAAVYLALSLVICTGMLYYGWRLLHPETEAVPRTPVVSQPRLQHPEAKPVNALPGNLRFAEVDRGRLVHHLRAKESMLAEEPYLSAIIRAAQEFDIHPLLLFAITGQEQGFVPKTAKRAKEIANNPFNVFYSWEAYNTTIADSARIAGRTINRLSFERPANVDPVEWINREYAEDKNWSTGVNRILKSMMAQIMTDQ</sequence>
<keyword evidence="1" id="KW-0812">Transmembrane</keyword>
<feature type="transmembrane region" description="Helical" evidence="1">
    <location>
        <begin position="176"/>
        <end position="195"/>
    </location>
</feature>
<evidence type="ECO:0000313" key="2">
    <source>
        <dbReference type="EMBL" id="QHT61646.1"/>
    </source>
</evidence>
<dbReference type="KEGG" id="plyc:GXP70_17835"/>
<keyword evidence="1" id="KW-1133">Transmembrane helix</keyword>
<evidence type="ECO:0000256" key="1">
    <source>
        <dbReference type="SAM" id="Phobius"/>
    </source>
</evidence>
<keyword evidence="3" id="KW-1185">Reference proteome</keyword>
<accession>A0A6C0FX00</accession>
<keyword evidence="1" id="KW-0472">Membrane</keyword>
<reference evidence="2 3" key="1">
    <citation type="submission" date="2020-01" db="EMBL/GenBank/DDBJ databases">
        <title>Paenibacillus sp. nov., isolated from tomato rhizosphere.</title>
        <authorList>
            <person name="Weon H.-Y."/>
            <person name="Lee S.A."/>
        </authorList>
    </citation>
    <scope>NUCLEOTIDE SEQUENCE [LARGE SCALE GENOMIC DNA]</scope>
    <source>
        <strain evidence="2 3">12200R-189</strain>
    </source>
</reference>
<dbReference type="EMBL" id="CP048209">
    <property type="protein sequence ID" value="QHT61646.1"/>
    <property type="molecule type" value="Genomic_DNA"/>
</dbReference>
<proteinExistence type="predicted"/>
<gene>
    <name evidence="2" type="ORF">GXP70_17835</name>
</gene>